<gene>
    <name evidence="2" type="ORF">BN12_2220007</name>
</gene>
<name>A0A077LY02_9MICO</name>
<feature type="domain" description="HTH arsR-type" evidence="1">
    <location>
        <begin position="10"/>
        <end position="103"/>
    </location>
</feature>
<dbReference type="CDD" id="cd00090">
    <property type="entry name" value="HTH_ARSR"/>
    <property type="match status" value="1"/>
</dbReference>
<dbReference type="InterPro" id="IPR001845">
    <property type="entry name" value="HTH_ArsR_DNA-bd_dom"/>
</dbReference>
<sequence>MTPRPAPTAGVHAALASATRRHLLELLQAGEAPRDVHDLARAVGLHPSTVRFHLETLRRAGLVVRQEHPYVGIGRPRTAYAAAVPGPWGSGYEGLAALLAADLADTAEEREARAERIGMRWADRLLPDRRDAETTVDDATAVVSGVFDRIGFAPQVSKGADGCRIALHSCPFRAVAREHPEVVCAMHLGLLRGSLERLGAGAVGRLTPFVEPEKCMAEIDPVGVAGQLPAAASVVPAAGRRAVPPTR</sequence>
<dbReference type="STRING" id="1194083.BN12_2220007"/>
<evidence type="ECO:0000313" key="3">
    <source>
        <dbReference type="Proteomes" id="UP000035721"/>
    </source>
</evidence>
<dbReference type="InterPro" id="IPR011991">
    <property type="entry name" value="ArsR-like_HTH"/>
</dbReference>
<dbReference type="SMART" id="SM00418">
    <property type="entry name" value="HTH_ARSR"/>
    <property type="match status" value="1"/>
</dbReference>
<dbReference type="Gene3D" id="1.10.10.10">
    <property type="entry name" value="Winged helix-like DNA-binding domain superfamily/Winged helix DNA-binding domain"/>
    <property type="match status" value="1"/>
</dbReference>
<dbReference type="OrthoDB" id="3399802at2"/>
<proteinExistence type="predicted"/>
<dbReference type="EMBL" id="CAJB01000138">
    <property type="protein sequence ID" value="CCH77782.1"/>
    <property type="molecule type" value="Genomic_DNA"/>
</dbReference>
<reference evidence="2 3" key="1">
    <citation type="journal article" date="2013" name="ISME J.">
        <title>A metabolic model for members of the genus Tetrasphaera involved in enhanced biological phosphorus removal.</title>
        <authorList>
            <person name="Kristiansen R."/>
            <person name="Nguyen H.T.T."/>
            <person name="Saunders A.M."/>
            <person name="Nielsen J.L."/>
            <person name="Wimmer R."/>
            <person name="Le V.Q."/>
            <person name="McIlroy S.J."/>
            <person name="Petrovski S."/>
            <person name="Seviour R.J."/>
            <person name="Calteau A."/>
            <person name="Nielsen K.L."/>
            <person name="Nielsen P.H."/>
        </authorList>
    </citation>
    <scope>NUCLEOTIDE SEQUENCE [LARGE SCALE GENOMIC DNA]</scope>
    <source>
        <strain evidence="2 3">T1-X7</strain>
    </source>
</reference>
<dbReference type="RefSeq" id="WP_083454751.1">
    <property type="nucleotide sequence ID" value="NZ_HF570958.1"/>
</dbReference>
<keyword evidence="3" id="KW-1185">Reference proteome</keyword>
<dbReference type="AlphaFoldDB" id="A0A077LY02"/>
<dbReference type="InterPro" id="IPR036388">
    <property type="entry name" value="WH-like_DNA-bd_sf"/>
</dbReference>
<organism evidence="2 3">
    <name type="scientific">Nostocoides japonicum T1-X7</name>
    <dbReference type="NCBI Taxonomy" id="1194083"/>
    <lineage>
        <taxon>Bacteria</taxon>
        <taxon>Bacillati</taxon>
        <taxon>Actinomycetota</taxon>
        <taxon>Actinomycetes</taxon>
        <taxon>Micrococcales</taxon>
        <taxon>Intrasporangiaceae</taxon>
        <taxon>Nostocoides</taxon>
    </lineage>
</organism>
<dbReference type="Proteomes" id="UP000035721">
    <property type="component" value="Unassembled WGS sequence"/>
</dbReference>
<comment type="caution">
    <text evidence="2">The sequence shown here is derived from an EMBL/GenBank/DDBJ whole genome shotgun (WGS) entry which is preliminary data.</text>
</comment>
<protein>
    <submittedName>
        <fullName evidence="2">Putative transcriptional regulator</fullName>
    </submittedName>
</protein>
<dbReference type="Pfam" id="PF01022">
    <property type="entry name" value="HTH_5"/>
    <property type="match status" value="1"/>
</dbReference>
<dbReference type="GO" id="GO:0003700">
    <property type="term" value="F:DNA-binding transcription factor activity"/>
    <property type="evidence" value="ECO:0007669"/>
    <property type="project" value="InterPro"/>
</dbReference>
<evidence type="ECO:0000313" key="2">
    <source>
        <dbReference type="EMBL" id="CCH77782.1"/>
    </source>
</evidence>
<dbReference type="SUPFAM" id="SSF46785">
    <property type="entry name" value="Winged helix' DNA-binding domain"/>
    <property type="match status" value="1"/>
</dbReference>
<dbReference type="InterPro" id="IPR036390">
    <property type="entry name" value="WH_DNA-bd_sf"/>
</dbReference>
<evidence type="ECO:0000259" key="1">
    <source>
        <dbReference type="SMART" id="SM00418"/>
    </source>
</evidence>
<accession>A0A077LY02</accession>